<dbReference type="Pfam" id="PF07651">
    <property type="entry name" value="ANTH"/>
    <property type="match status" value="1"/>
</dbReference>
<dbReference type="PROSITE" id="PS50942">
    <property type="entry name" value="ENTH"/>
    <property type="match status" value="1"/>
</dbReference>
<reference evidence="9" key="1">
    <citation type="journal article" date="1999" name="Yeast">
        <title>Sequence analysis of SLA2 of the dimorphic yeasts Candida albicans and Yarrowia lipolytica.</title>
        <authorList>
            <person name="Melms A.S."/>
            <person name="Gausmann U."/>
            <person name="Swoboda R."/>
            <person name="Kurischko C."/>
            <person name="Dominguez A."/>
        </authorList>
    </citation>
    <scope>NUCLEOTIDE SEQUENCE</scope>
    <source>
        <strain evidence="9">W29</strain>
    </source>
</reference>
<comment type="similarity">
    <text evidence="2">Belongs to the SLA2 family.</text>
</comment>
<evidence type="ECO:0000256" key="4">
    <source>
        <dbReference type="ARBA" id="ARBA00023203"/>
    </source>
</evidence>
<dbReference type="InterPro" id="IPR008942">
    <property type="entry name" value="ENTH_VHS"/>
</dbReference>
<dbReference type="VEuPathDB" id="FungiDB:YALI0_C07502g"/>
<gene>
    <name evidence="9" type="primary">SLA2</name>
    <name evidence="10" type="synonym">sla2</name>
</gene>
<keyword evidence="4" id="KW-0009">Actin-binding</keyword>
<feature type="domain" description="I/LWEQ" evidence="8">
    <location>
        <begin position="797"/>
        <end position="1043"/>
    </location>
</feature>
<dbReference type="SUPFAM" id="SSF48464">
    <property type="entry name" value="ENTH/VHS domain"/>
    <property type="match status" value="1"/>
</dbReference>
<dbReference type="Pfam" id="PF01608">
    <property type="entry name" value="I_LWEQ"/>
    <property type="match status" value="1"/>
</dbReference>
<dbReference type="EMBL" id="U65409">
    <property type="protein sequence ID" value="AAC83184.1"/>
    <property type="molecule type" value="Genomic_DNA"/>
</dbReference>
<evidence type="ECO:0000259" key="8">
    <source>
        <dbReference type="PROSITE" id="PS50945"/>
    </source>
</evidence>
<dbReference type="InterPro" id="IPR011417">
    <property type="entry name" value="ANTH_dom"/>
</dbReference>
<dbReference type="GO" id="GO:0007015">
    <property type="term" value="P:actin filament organization"/>
    <property type="evidence" value="ECO:0007669"/>
    <property type="project" value="TreeGrafter"/>
</dbReference>
<dbReference type="PANTHER" id="PTHR10407:SF15">
    <property type="entry name" value="HUNTINGTIN INTERACTING PROTEIN 1"/>
    <property type="match status" value="1"/>
</dbReference>
<evidence type="ECO:0000256" key="6">
    <source>
        <dbReference type="SAM" id="MobiDB-lite"/>
    </source>
</evidence>
<dbReference type="SMART" id="SM00273">
    <property type="entry name" value="ENTH"/>
    <property type="match status" value="1"/>
</dbReference>
<dbReference type="GO" id="GO:0032051">
    <property type="term" value="F:clathrin light chain binding"/>
    <property type="evidence" value="ECO:0007669"/>
    <property type="project" value="TreeGrafter"/>
</dbReference>
<dbReference type="VEuPathDB" id="FungiDB:YALI1_C09923g"/>
<keyword evidence="3" id="KW-0963">Cytoplasm</keyword>
<dbReference type="SMART" id="SM00307">
    <property type="entry name" value="ILWEQ"/>
    <property type="match status" value="1"/>
</dbReference>
<evidence type="ECO:0000256" key="2">
    <source>
        <dbReference type="ARBA" id="ARBA00010135"/>
    </source>
</evidence>
<reference evidence="10" key="2">
    <citation type="journal article" date="2004" name="Proc. Natl. Acad. Sci. U.S.A.">
        <title>Evolution of the MAT locus and its Ho endonuclease in yeast species.</title>
        <authorList>
            <person name="Butler G."/>
            <person name="Kenny C."/>
            <person name="Fagan A."/>
            <person name="Kurischko C."/>
            <person name="Gaillardin C."/>
            <person name="Wolfe K.H."/>
        </authorList>
    </citation>
    <scope>NUCLEOTIDE SEQUENCE</scope>
    <source>
        <strain evidence="10">W29</strain>
    </source>
</reference>
<dbReference type="GO" id="GO:0006897">
    <property type="term" value="P:endocytosis"/>
    <property type="evidence" value="ECO:0007669"/>
    <property type="project" value="InterPro"/>
</dbReference>
<dbReference type="GO" id="GO:0035615">
    <property type="term" value="F:clathrin adaptor activity"/>
    <property type="evidence" value="ECO:0007669"/>
    <property type="project" value="TreeGrafter"/>
</dbReference>
<feature type="domain" description="ENTH" evidence="7">
    <location>
        <begin position="2"/>
        <end position="135"/>
    </location>
</feature>
<dbReference type="PANTHER" id="PTHR10407">
    <property type="entry name" value="HUNTINGTIN INTERACTING PROTEIN 1"/>
    <property type="match status" value="1"/>
</dbReference>
<dbReference type="Gene3D" id="1.25.40.90">
    <property type="match status" value="1"/>
</dbReference>
<dbReference type="CDD" id="cd17007">
    <property type="entry name" value="ANTH_N_Sla2p"/>
    <property type="match status" value="1"/>
</dbReference>
<dbReference type="InterPro" id="IPR002558">
    <property type="entry name" value="ILWEQ_dom"/>
</dbReference>
<evidence type="ECO:0000313" key="10">
    <source>
        <dbReference type="EMBL" id="CAE84421.1"/>
    </source>
</evidence>
<protein>
    <submittedName>
        <fullName evidence="10">Putative Sla2 protein</fullName>
    </submittedName>
    <submittedName>
        <fullName evidence="9">Sla2p</fullName>
    </submittedName>
</protein>
<evidence type="ECO:0000256" key="1">
    <source>
        <dbReference type="ARBA" id="ARBA00004496"/>
    </source>
</evidence>
<dbReference type="GO" id="GO:0051015">
    <property type="term" value="F:actin filament binding"/>
    <property type="evidence" value="ECO:0007669"/>
    <property type="project" value="TreeGrafter"/>
</dbReference>
<comment type="subcellular location">
    <subcellularLocation>
        <location evidence="1">Cytoplasm</location>
    </subcellularLocation>
</comment>
<sequence>MSSNRAEVDLNVNIKKATNTDESAPKRKHVRACIVYTHDHRSSKAFWNGIRIQPLQTDDVMVFKALITIHKVLQEGHPSALRDAQANVNFIQSLARGNNYTGPNQGNHGYGKLISEYVRFLMQKLTFHKYHPAFNGMFEYEDYISLRTVNDPNEGYEAIMNLMTLQDGVDDFQRLVFSSLQRSRSNECKISSLVPMIAESYGIYRFVISMLRAMHVSTGNDEALESLRQRFYSQHDRLRDFYYDCSTLKYLRSIVTIPQLGKNPPNLLEEEDGPGLPQRPKSVAETRSVSPEPAPLPVATPTPSIPAEAQPIENFWSQDALLAQQQYDAEQERLRQQQAMEEERIRQMQMQQQQQFEMQQRQQMEAQQRAQEQLMADQMARHAQGRMAELERDILALRGQYDQDQLMLEQYDGRVKALEAELNQLQQTAHQSAQAKDDLIESLQQQITMWRQKYETLAKRYSSMREEYLALLKKLKATQQKAASAKEAIEKAEKMERDMRHKNIELADLIKERDRARYDLDRAKGGNKEDVERLERELRMAQDKLADKDRSTGADLSLLLSKHNRELSELENALKMKQRALDERGDDSDLLRRLEEKEIEYEALNEAFNSLALHQEQQGNNSNGGSTPLAALHSIIDALLESGSQRVQDALFELESPMQAGNQNSTPEYLLSVIEKASESASAFATSFNNFLADETDGDYAEIIKTVNIYSTAVENVLSNSKGLTRLAKDDASADALVNFARESAEATERNFIGLLSEIIEDFPLDDKMERVITLNMNVQTALQHLTKLAERMAPKTNINMSGDLGDLVEREMAKAADAIAAAASAKLGDLLKFNQSDPLKSTTDLQLHEAAIQAAQAVINAIAALIRAATDAQNEIVAQGRGTSSRAQFYKKNNKWTEGLISAAKSVAASTNILIEKADGTLRRTSGLEELIVASNNVAASTAQLVAASRVKATFMSKTQDKLEECSKVVTSACRNLVKQVQEILNKKFGELDEKVDYAALSKHEFKTTEMEQQVEILKLENDLQGARKRLGQMRKVAYLHQDEEESIPGQED</sequence>
<dbReference type="InterPro" id="IPR013809">
    <property type="entry name" value="ENTH"/>
</dbReference>
<evidence type="ECO:0000256" key="3">
    <source>
        <dbReference type="ARBA" id="ARBA00022490"/>
    </source>
</evidence>
<keyword evidence="5" id="KW-0175">Coiled coil</keyword>
<evidence type="ECO:0000313" key="9">
    <source>
        <dbReference type="EMBL" id="AAC83184.1"/>
    </source>
</evidence>
<dbReference type="InterPro" id="IPR030224">
    <property type="entry name" value="Sla2_fam"/>
</dbReference>
<dbReference type="PIR" id="T30177">
    <property type="entry name" value="T30177"/>
</dbReference>
<organism evidence="9">
    <name type="scientific">Yarrowia lipolytica</name>
    <name type="common">Candida lipolytica</name>
    <dbReference type="NCBI Taxonomy" id="4952"/>
    <lineage>
        <taxon>Eukaryota</taxon>
        <taxon>Fungi</taxon>
        <taxon>Dikarya</taxon>
        <taxon>Ascomycota</taxon>
        <taxon>Saccharomycotina</taxon>
        <taxon>Dipodascomycetes</taxon>
        <taxon>Dipodascales</taxon>
        <taxon>Dipodascales incertae sedis</taxon>
        <taxon>Yarrowia</taxon>
    </lineage>
</organism>
<dbReference type="InterPro" id="IPR035964">
    <property type="entry name" value="I/LWEQ_dom_sf"/>
</dbReference>
<proteinExistence type="inferred from homology"/>
<dbReference type="EMBL" id="AJ617306">
    <property type="protein sequence ID" value="CAE84421.1"/>
    <property type="molecule type" value="Genomic_DNA"/>
</dbReference>
<feature type="compositionally biased region" description="Pro residues" evidence="6">
    <location>
        <begin position="292"/>
        <end position="304"/>
    </location>
</feature>
<dbReference type="Gene3D" id="1.20.1410.10">
    <property type="entry name" value="I/LWEQ domain"/>
    <property type="match status" value="1"/>
</dbReference>
<dbReference type="PROSITE" id="PS50945">
    <property type="entry name" value="I_LWEQ"/>
    <property type="match status" value="1"/>
</dbReference>
<accession>O94097</accession>
<feature type="region of interest" description="Disordered" evidence="6">
    <location>
        <begin position="261"/>
        <end position="304"/>
    </location>
</feature>
<dbReference type="GO" id="GO:0043325">
    <property type="term" value="F:phosphatidylinositol-3,4-bisphosphate binding"/>
    <property type="evidence" value="ECO:0007669"/>
    <property type="project" value="TreeGrafter"/>
</dbReference>
<feature type="coiled-coil region" evidence="5">
    <location>
        <begin position="380"/>
        <end position="614"/>
    </location>
</feature>
<dbReference type="GO" id="GO:0048268">
    <property type="term" value="P:clathrin coat assembly"/>
    <property type="evidence" value="ECO:0007669"/>
    <property type="project" value="TreeGrafter"/>
</dbReference>
<dbReference type="GO" id="GO:0030136">
    <property type="term" value="C:clathrin-coated vesicle"/>
    <property type="evidence" value="ECO:0007669"/>
    <property type="project" value="TreeGrafter"/>
</dbReference>
<dbReference type="GO" id="GO:0030479">
    <property type="term" value="C:actin cortical patch"/>
    <property type="evidence" value="ECO:0007669"/>
    <property type="project" value="TreeGrafter"/>
</dbReference>
<evidence type="ECO:0000256" key="5">
    <source>
        <dbReference type="SAM" id="Coils"/>
    </source>
</evidence>
<feature type="coiled-coil region" evidence="5">
    <location>
        <begin position="1011"/>
        <end position="1038"/>
    </location>
</feature>
<evidence type="ECO:0000259" key="7">
    <source>
        <dbReference type="PROSITE" id="PS50942"/>
    </source>
</evidence>
<name>O94097_YARLL</name>
<dbReference type="SUPFAM" id="SSF109885">
    <property type="entry name" value="I/LWEQ domain"/>
    <property type="match status" value="1"/>
</dbReference>
<dbReference type="AlphaFoldDB" id="O94097"/>
<dbReference type="GO" id="GO:0080025">
    <property type="term" value="F:phosphatidylinositol-3,5-bisphosphate binding"/>
    <property type="evidence" value="ECO:0007669"/>
    <property type="project" value="TreeGrafter"/>
</dbReference>
<dbReference type="FunFam" id="1.20.1410.10:FF:000004">
    <property type="entry name" value="Cytoskeleton assembly control protein Sla2"/>
    <property type="match status" value="1"/>
</dbReference>